<dbReference type="KEGG" id="nta:107828551"/>
<accession>A0A1S4DD53</accession>
<protein>
    <recommendedName>
        <fullName evidence="1">Reverse transcriptase zinc-binding domain-containing protein</fullName>
    </recommendedName>
</protein>
<organism evidence="2 3">
    <name type="scientific">Nicotiana tabacum</name>
    <name type="common">Common tobacco</name>
    <dbReference type="NCBI Taxonomy" id="4097"/>
    <lineage>
        <taxon>Eukaryota</taxon>
        <taxon>Viridiplantae</taxon>
        <taxon>Streptophyta</taxon>
        <taxon>Embryophyta</taxon>
        <taxon>Tracheophyta</taxon>
        <taxon>Spermatophyta</taxon>
        <taxon>Magnoliopsida</taxon>
        <taxon>eudicotyledons</taxon>
        <taxon>Gunneridae</taxon>
        <taxon>Pentapetalae</taxon>
        <taxon>asterids</taxon>
        <taxon>lamiids</taxon>
        <taxon>Solanales</taxon>
        <taxon>Solanaceae</taxon>
        <taxon>Nicotianoideae</taxon>
        <taxon>Nicotianeae</taxon>
        <taxon>Nicotiana</taxon>
    </lineage>
</organism>
<keyword evidence="2" id="KW-1185">Reference proteome</keyword>
<dbReference type="Pfam" id="PF13966">
    <property type="entry name" value="zf-RVT"/>
    <property type="match status" value="1"/>
</dbReference>
<reference evidence="2" key="1">
    <citation type="journal article" date="2014" name="Nat. Commun.">
        <title>The tobacco genome sequence and its comparison with those of tomato and potato.</title>
        <authorList>
            <person name="Sierro N."/>
            <person name="Battey J.N."/>
            <person name="Ouadi S."/>
            <person name="Bakaher N."/>
            <person name="Bovet L."/>
            <person name="Willig A."/>
            <person name="Goepfert S."/>
            <person name="Peitsch M.C."/>
            <person name="Ivanov N.V."/>
        </authorList>
    </citation>
    <scope>NUCLEOTIDE SEQUENCE [LARGE SCALE GENOMIC DNA]</scope>
</reference>
<dbReference type="PaxDb" id="4097-A0A1S4DD53"/>
<dbReference type="RefSeq" id="XP_016511375.1">
    <property type="nucleotide sequence ID" value="XM_016655889.1"/>
</dbReference>
<gene>
    <name evidence="3" type="primary">LOC107828551</name>
</gene>
<evidence type="ECO:0000259" key="1">
    <source>
        <dbReference type="Pfam" id="PF13966"/>
    </source>
</evidence>
<dbReference type="InterPro" id="IPR026960">
    <property type="entry name" value="RVT-Znf"/>
</dbReference>
<dbReference type="Proteomes" id="UP000790787">
    <property type="component" value="Chromosome 2"/>
</dbReference>
<name>A0A1S4DD53_TOBAC</name>
<dbReference type="AlphaFoldDB" id="A0A1S4DD53"/>
<reference evidence="3" key="2">
    <citation type="submission" date="2025-08" db="UniProtKB">
        <authorList>
            <consortium name="RefSeq"/>
        </authorList>
    </citation>
    <scope>IDENTIFICATION</scope>
</reference>
<evidence type="ECO:0000313" key="3">
    <source>
        <dbReference type="RefSeq" id="XP_016511375.1"/>
    </source>
</evidence>
<dbReference type="PANTHER" id="PTHR33116">
    <property type="entry name" value="REVERSE TRANSCRIPTASE ZINC-BINDING DOMAIN-CONTAINING PROTEIN-RELATED-RELATED"/>
    <property type="match status" value="1"/>
</dbReference>
<dbReference type="PANTHER" id="PTHR33116:SF66">
    <property type="entry name" value="REVERSE TRANSCRIPTASE ZINC-BINDING DOMAIN-CONTAINING PROTEIN"/>
    <property type="match status" value="1"/>
</dbReference>
<evidence type="ECO:0000313" key="2">
    <source>
        <dbReference type="Proteomes" id="UP000790787"/>
    </source>
</evidence>
<proteinExistence type="predicted"/>
<feature type="non-terminal residue" evidence="3">
    <location>
        <position position="193"/>
    </location>
</feature>
<dbReference type="GeneID" id="107828551"/>
<dbReference type="OrthoDB" id="1740412at2759"/>
<sequence length="193" mass="22936">MYKNDARPKAKFIMWLQLQDKLLTTDRLAKWVIALDLECVMFHTQPESRNHLFMDCDFTRAVWNRILLWLQKQERPTTGWDQHVAWIIQNVKGRTQQAHIFKSVYAECVYAIWMERNQRIFEKKSRNWEIIAREIAYLSNVRASHAIPLHSHASSVTVFNRLNFSEWHEQVKFHLGVMDLDMALLNDNPAAIT</sequence>